<evidence type="ECO:0000256" key="1">
    <source>
        <dbReference type="SAM" id="SignalP"/>
    </source>
</evidence>
<dbReference type="AlphaFoldDB" id="A0AAJ0A099"/>
<organism evidence="2 3">
    <name type="scientific">Colletotrichum phormii</name>
    <dbReference type="NCBI Taxonomy" id="359342"/>
    <lineage>
        <taxon>Eukaryota</taxon>
        <taxon>Fungi</taxon>
        <taxon>Dikarya</taxon>
        <taxon>Ascomycota</taxon>
        <taxon>Pezizomycotina</taxon>
        <taxon>Sordariomycetes</taxon>
        <taxon>Hypocreomycetidae</taxon>
        <taxon>Glomerellales</taxon>
        <taxon>Glomerellaceae</taxon>
        <taxon>Colletotrichum</taxon>
        <taxon>Colletotrichum acutatum species complex</taxon>
    </lineage>
</organism>
<name>A0AAJ0A099_9PEZI</name>
<gene>
    <name evidence="2" type="ORF">BDP81DRAFT_417988</name>
</gene>
<proteinExistence type="predicted"/>
<dbReference type="EMBL" id="JAHMHQ010000003">
    <property type="protein sequence ID" value="KAK1641070.1"/>
    <property type="molecule type" value="Genomic_DNA"/>
</dbReference>
<comment type="caution">
    <text evidence="2">The sequence shown here is derived from an EMBL/GenBank/DDBJ whole genome shotgun (WGS) entry which is preliminary data.</text>
</comment>
<keyword evidence="1" id="KW-0732">Signal</keyword>
<evidence type="ECO:0000313" key="3">
    <source>
        <dbReference type="Proteomes" id="UP001243989"/>
    </source>
</evidence>
<accession>A0AAJ0A099</accession>
<dbReference type="GeneID" id="85474530"/>
<dbReference type="RefSeq" id="XP_060449677.1">
    <property type="nucleotide sequence ID" value="XM_060589668.1"/>
</dbReference>
<sequence>MCTWASLSLSLITDGSASFFSCRLRLVCRVAAPRYHGQSNPFTNANASSVPDFAVVHHPPPVHRTTRSCSRPMLYARSVDLATYCKLQQRICIRIKRKFCLGVYAY</sequence>
<dbReference type="Proteomes" id="UP001243989">
    <property type="component" value="Unassembled WGS sequence"/>
</dbReference>
<feature type="signal peptide" evidence="1">
    <location>
        <begin position="1"/>
        <end position="17"/>
    </location>
</feature>
<feature type="chain" id="PRO_5042557601" description="Secreted protein" evidence="1">
    <location>
        <begin position="18"/>
        <end position="106"/>
    </location>
</feature>
<protein>
    <recommendedName>
        <fullName evidence="4">Secreted protein</fullName>
    </recommendedName>
</protein>
<reference evidence="2" key="1">
    <citation type="submission" date="2021-06" db="EMBL/GenBank/DDBJ databases">
        <title>Comparative genomics, transcriptomics and evolutionary studies reveal genomic signatures of adaptation to plant cell wall in hemibiotrophic fungi.</title>
        <authorList>
            <consortium name="DOE Joint Genome Institute"/>
            <person name="Baroncelli R."/>
            <person name="Diaz J.F."/>
            <person name="Benocci T."/>
            <person name="Peng M."/>
            <person name="Battaglia E."/>
            <person name="Haridas S."/>
            <person name="Andreopoulos W."/>
            <person name="Labutti K."/>
            <person name="Pangilinan J."/>
            <person name="Floch G.L."/>
            <person name="Makela M.R."/>
            <person name="Henrissat B."/>
            <person name="Grigoriev I.V."/>
            <person name="Crouch J.A."/>
            <person name="De Vries R.P."/>
            <person name="Sukno S.A."/>
            <person name="Thon M.R."/>
        </authorList>
    </citation>
    <scope>NUCLEOTIDE SEQUENCE</scope>
    <source>
        <strain evidence="2">CBS 102054</strain>
    </source>
</reference>
<keyword evidence="3" id="KW-1185">Reference proteome</keyword>
<evidence type="ECO:0000313" key="2">
    <source>
        <dbReference type="EMBL" id="KAK1641070.1"/>
    </source>
</evidence>
<evidence type="ECO:0008006" key="4">
    <source>
        <dbReference type="Google" id="ProtNLM"/>
    </source>
</evidence>